<dbReference type="KEGG" id="pgz:C2E15_03600"/>
<protein>
    <submittedName>
        <fullName evidence="1">Protein of avirulence locus ImpE</fullName>
    </submittedName>
</protein>
<proteinExistence type="predicted"/>
<dbReference type="Gene3D" id="1.25.40.10">
    <property type="entry name" value="Tetratricopeptide repeat domain"/>
    <property type="match status" value="1"/>
</dbReference>
<dbReference type="AlphaFoldDB" id="A0A2L0ICD1"/>
<organism evidence="1 2">
    <name type="scientific">Mixta gaviniae</name>
    <dbReference type="NCBI Taxonomy" id="665914"/>
    <lineage>
        <taxon>Bacteria</taxon>
        <taxon>Pseudomonadati</taxon>
        <taxon>Pseudomonadota</taxon>
        <taxon>Gammaproteobacteria</taxon>
        <taxon>Enterobacterales</taxon>
        <taxon>Erwiniaceae</taxon>
        <taxon>Mixta</taxon>
    </lineage>
</organism>
<dbReference type="Pfam" id="PF07024">
    <property type="entry name" value="ImpE"/>
    <property type="match status" value="1"/>
</dbReference>
<accession>A0A2L0ICD1</accession>
<reference evidence="1 2" key="1">
    <citation type="submission" date="2018-01" db="EMBL/GenBank/DDBJ databases">
        <title>Complete and assembled Genome of Pantoea gaviniae DSM22758T.</title>
        <authorList>
            <person name="Stevens M.J.A."/>
            <person name="Zurfluh K."/>
            <person name="Stephan R."/>
        </authorList>
    </citation>
    <scope>NUCLEOTIDE SEQUENCE [LARGE SCALE GENOMIC DNA]</scope>
    <source>
        <strain evidence="1 2">DSM 22758</strain>
    </source>
</reference>
<dbReference type="Proteomes" id="UP000238365">
    <property type="component" value="Chromosome"/>
</dbReference>
<dbReference type="EMBL" id="CP026377">
    <property type="protein sequence ID" value="AUX92266.1"/>
    <property type="molecule type" value="Genomic_DNA"/>
</dbReference>
<evidence type="ECO:0000313" key="2">
    <source>
        <dbReference type="Proteomes" id="UP000238365"/>
    </source>
</evidence>
<dbReference type="InterPro" id="IPR011990">
    <property type="entry name" value="TPR-like_helical_dom_sf"/>
</dbReference>
<name>A0A2L0ICD1_9GAMM</name>
<sequence>MHSLHQLLAGSSLDETLARVEAQIKAAPGDADLRAAFVQLLCLAGNWTRAQTQLKSWAALKPQSQPTVTLLDQAIRGEMQRAAVFAGQAEPRLPGEAWGWAAQLFAALQADIQGDRAQADALRSAALDAAALNPGSAQAQGDEQAQPFAWLVDGDSRLGPVCELLVNGHYFWVPFSAIATMRFQAPASVTDLVWRHTLVQLVDGAEQVCQVPVRYPFDADAQDSLRLASLTEWRPLDEAQQHYVGQGQKVWLNDEAEFPLLSLETLTFAASDLADA</sequence>
<keyword evidence="2" id="KW-1185">Reference proteome</keyword>
<dbReference type="PIRSF" id="PIRSF029288">
    <property type="entry name" value="SciE_ImpE"/>
    <property type="match status" value="1"/>
</dbReference>
<dbReference type="InterPro" id="IPR009211">
    <property type="entry name" value="TagJ"/>
</dbReference>
<dbReference type="RefSeq" id="WP_104956165.1">
    <property type="nucleotide sequence ID" value="NZ_CP026377.1"/>
</dbReference>
<gene>
    <name evidence="1" type="ORF">C2E15_03600</name>
</gene>
<dbReference type="SUPFAM" id="SSF144059">
    <property type="entry name" value="ImpE-like"/>
    <property type="match status" value="1"/>
</dbReference>
<evidence type="ECO:0000313" key="1">
    <source>
        <dbReference type="EMBL" id="AUX92266.1"/>
    </source>
</evidence>